<evidence type="ECO:0000313" key="3">
    <source>
        <dbReference type="EMBL" id="STY71415.1"/>
    </source>
</evidence>
<dbReference type="PANTHER" id="PTHR35149">
    <property type="entry name" value="SLL5132 PROTEIN"/>
    <property type="match status" value="1"/>
</dbReference>
<sequence>MDARKANIYKFLSGDKQYIIPVYQRIYSWEIEECKRLWFDIVDMQKKNKNGHFVGSIVSITENDSPSDMSKFTIIDGQQRITTLMLLLLALRDYAFIHREEKSINWKKINNSFLKNPDEDDDSQYKLLLTETDKDILISLIEKRPIDENLNSRLISNYNYFFSNIKNMDLSLQDIYEAIGKLQIVNINLDRTSDEPQVIFESLNSTGKELSESDLIRNFVLMGLDNKQQKDIYKNIWRPMEQLFRYEKQTLLMDRFFRDYLTMKLARIPKLDKIYEEFKMYTNNCEFSTLEDLCKDLYMYARYYTNMIFEQGANKNLINLYKEIKYLKMEVAFPFLLKIHYDFERNLINEDELVSIIKLCISYVFRRNICDIPTNSLNKTFATLKNEINVDDYINSIKAFFILKDDYKIFPNDEKFSSALKVKDIYHMRIRNYILSSLENFNNKAPINIENYTIEHIMPQTKNLSNVWKKELGKNYETVQKKYLHTIGNLTLTAYNSEMSNKSFSEKMEMNGGFKESALRLNSYVVKQNEWNEKIIKERASILV</sequence>
<feature type="domain" description="GmrSD restriction endonucleases N-terminal" evidence="1">
    <location>
        <begin position="9"/>
        <end position="220"/>
    </location>
</feature>
<organism evidence="3 4">
    <name type="scientific">Megamonas hypermegale</name>
    <dbReference type="NCBI Taxonomy" id="158847"/>
    <lineage>
        <taxon>Bacteria</taxon>
        <taxon>Bacillati</taxon>
        <taxon>Bacillota</taxon>
        <taxon>Negativicutes</taxon>
        <taxon>Selenomonadales</taxon>
        <taxon>Selenomonadaceae</taxon>
        <taxon>Megamonas</taxon>
    </lineage>
</organism>
<evidence type="ECO:0000259" key="1">
    <source>
        <dbReference type="Pfam" id="PF03235"/>
    </source>
</evidence>
<feature type="domain" description="GmrSD restriction endonucleases C-terminal" evidence="2">
    <location>
        <begin position="411"/>
        <end position="543"/>
    </location>
</feature>
<dbReference type="EMBL" id="UGPP01000001">
    <property type="protein sequence ID" value="STY71415.1"/>
    <property type="molecule type" value="Genomic_DNA"/>
</dbReference>
<protein>
    <submittedName>
        <fullName evidence="3">Uncharacterized conserved protein</fullName>
    </submittedName>
</protein>
<accession>A0A378NUB2</accession>
<dbReference type="PANTHER" id="PTHR35149:SF2">
    <property type="entry name" value="DUF262 DOMAIN-CONTAINING PROTEIN"/>
    <property type="match status" value="1"/>
</dbReference>
<dbReference type="Proteomes" id="UP000255234">
    <property type="component" value="Unassembled WGS sequence"/>
</dbReference>
<dbReference type="AlphaFoldDB" id="A0A378NUB2"/>
<evidence type="ECO:0000259" key="2">
    <source>
        <dbReference type="Pfam" id="PF07510"/>
    </source>
</evidence>
<dbReference type="Pfam" id="PF03235">
    <property type="entry name" value="GmrSD_N"/>
    <property type="match status" value="1"/>
</dbReference>
<name>A0A378NUB2_9FIRM</name>
<proteinExistence type="predicted"/>
<reference evidence="3 4" key="1">
    <citation type="submission" date="2018-06" db="EMBL/GenBank/DDBJ databases">
        <authorList>
            <consortium name="Pathogen Informatics"/>
            <person name="Doyle S."/>
        </authorList>
    </citation>
    <scope>NUCLEOTIDE SEQUENCE [LARGE SCALE GENOMIC DNA]</scope>
    <source>
        <strain evidence="3 4">NCTC10571</strain>
    </source>
</reference>
<dbReference type="RefSeq" id="WP_220182143.1">
    <property type="nucleotide sequence ID" value="NZ_UGPP01000001.1"/>
</dbReference>
<dbReference type="Pfam" id="PF07510">
    <property type="entry name" value="GmrSD_C"/>
    <property type="match status" value="1"/>
</dbReference>
<dbReference type="InterPro" id="IPR004919">
    <property type="entry name" value="GmrSD_N"/>
</dbReference>
<gene>
    <name evidence="3" type="ORF">NCTC10571_01571</name>
</gene>
<evidence type="ECO:0000313" key="4">
    <source>
        <dbReference type="Proteomes" id="UP000255234"/>
    </source>
</evidence>
<dbReference type="InterPro" id="IPR011089">
    <property type="entry name" value="GmrSD_C"/>
</dbReference>